<dbReference type="OrthoDB" id="9847873at2"/>
<organism evidence="1 2">
    <name type="scientific">Mariniphaga sediminis</name>
    <dbReference type="NCBI Taxonomy" id="1628158"/>
    <lineage>
        <taxon>Bacteria</taxon>
        <taxon>Pseudomonadati</taxon>
        <taxon>Bacteroidota</taxon>
        <taxon>Bacteroidia</taxon>
        <taxon>Marinilabiliales</taxon>
        <taxon>Prolixibacteraceae</taxon>
        <taxon>Mariniphaga</taxon>
    </lineage>
</organism>
<sequence>MKNYQLILIILLLLTGILSCKKDETEKVPEYPVQYVYSYETESVVKVFAKNGEITSNEEVINRFKSYLAEKKESSEYKGITVTYISADTIQLQIDETPEEKIRTVHRYNGVTYWESQDTTKFPILNSSFVKSSLFKYSPIYYVEYNLPWTTGFRKSVHFKQCYYAVENNEKLIIPFIDFAGYTIENGAFVGTGFNNTFDENSILNFGLNDTVVIREYAVELEKIN</sequence>
<dbReference type="RefSeq" id="WP_119349967.1">
    <property type="nucleotide sequence ID" value="NZ_QWET01000007.1"/>
</dbReference>
<reference evidence="1 2" key="1">
    <citation type="journal article" date="2015" name="Int. J. Syst. Evol. Microbiol.">
        <title>Mariniphaga sediminis sp. nov., isolated from coastal sediment.</title>
        <authorList>
            <person name="Wang F.Q."/>
            <person name="Shen Q.Y."/>
            <person name="Chen G.J."/>
            <person name="Du Z.J."/>
        </authorList>
    </citation>
    <scope>NUCLEOTIDE SEQUENCE [LARGE SCALE GENOMIC DNA]</scope>
    <source>
        <strain evidence="1 2">SY21</strain>
    </source>
</reference>
<dbReference type="Proteomes" id="UP000266441">
    <property type="component" value="Unassembled WGS sequence"/>
</dbReference>
<evidence type="ECO:0000313" key="1">
    <source>
        <dbReference type="EMBL" id="RIH65042.1"/>
    </source>
</evidence>
<proteinExistence type="predicted"/>
<protein>
    <submittedName>
        <fullName evidence="1">Uncharacterized protein</fullName>
    </submittedName>
</protein>
<comment type="caution">
    <text evidence="1">The sequence shown here is derived from an EMBL/GenBank/DDBJ whole genome shotgun (WGS) entry which is preliminary data.</text>
</comment>
<keyword evidence="2" id="KW-1185">Reference proteome</keyword>
<dbReference type="EMBL" id="QWET01000007">
    <property type="protein sequence ID" value="RIH65042.1"/>
    <property type="molecule type" value="Genomic_DNA"/>
</dbReference>
<gene>
    <name evidence="1" type="ORF">D1164_10660</name>
</gene>
<accession>A0A399D2Z9</accession>
<name>A0A399D2Z9_9BACT</name>
<dbReference type="PROSITE" id="PS51257">
    <property type="entry name" value="PROKAR_LIPOPROTEIN"/>
    <property type="match status" value="1"/>
</dbReference>
<dbReference type="AlphaFoldDB" id="A0A399D2Z9"/>
<evidence type="ECO:0000313" key="2">
    <source>
        <dbReference type="Proteomes" id="UP000266441"/>
    </source>
</evidence>